<protein>
    <submittedName>
        <fullName evidence="1">Uncharacterized protein</fullName>
    </submittedName>
</protein>
<keyword evidence="2" id="KW-1185">Reference proteome</keyword>
<gene>
    <name evidence="1" type="ORF">KUV26_03805</name>
</gene>
<name>A0ABS7NCE8_9RHOB</name>
<sequence>MPTEQKQRFDDLPPSTQGGILCNDPRFQTFAAQRCGYPDKQFTQGGAAEYIRQICKVTSRCELLHDQAAAARFQALRTEFDAWTGKLATPNR</sequence>
<organism evidence="1 2">
    <name type="scientific">Leisingera daeponensis</name>
    <dbReference type="NCBI Taxonomy" id="405746"/>
    <lineage>
        <taxon>Bacteria</taxon>
        <taxon>Pseudomonadati</taxon>
        <taxon>Pseudomonadota</taxon>
        <taxon>Alphaproteobacteria</taxon>
        <taxon>Rhodobacterales</taxon>
        <taxon>Roseobacteraceae</taxon>
        <taxon>Leisingera</taxon>
    </lineage>
</organism>
<evidence type="ECO:0000313" key="1">
    <source>
        <dbReference type="EMBL" id="MBY6138551.1"/>
    </source>
</evidence>
<dbReference type="RefSeq" id="WP_222507362.1">
    <property type="nucleotide sequence ID" value="NZ_JAHVJA010000001.1"/>
</dbReference>
<comment type="caution">
    <text evidence="1">The sequence shown here is derived from an EMBL/GenBank/DDBJ whole genome shotgun (WGS) entry which is preliminary data.</text>
</comment>
<reference evidence="1 2" key="1">
    <citation type="submission" date="2021-06" db="EMBL/GenBank/DDBJ databases">
        <title>50 bacteria genomes isolated from Dapeng, Shenzhen, China.</title>
        <authorList>
            <person name="Zheng W."/>
            <person name="Yu S."/>
            <person name="Huang Y."/>
        </authorList>
    </citation>
    <scope>NUCLEOTIDE SEQUENCE [LARGE SCALE GENOMIC DNA]</scope>
    <source>
        <strain evidence="1 2">DP1N14-2</strain>
    </source>
</reference>
<proteinExistence type="predicted"/>
<dbReference type="EMBL" id="JAHVJA010000001">
    <property type="protein sequence ID" value="MBY6138551.1"/>
    <property type="molecule type" value="Genomic_DNA"/>
</dbReference>
<evidence type="ECO:0000313" key="2">
    <source>
        <dbReference type="Proteomes" id="UP000766629"/>
    </source>
</evidence>
<accession>A0ABS7NCE8</accession>
<dbReference type="Proteomes" id="UP000766629">
    <property type="component" value="Unassembled WGS sequence"/>
</dbReference>